<proteinExistence type="inferred from homology"/>
<feature type="domain" description="SERRATE/Ars2 C-terminal" evidence="7">
    <location>
        <begin position="512"/>
        <end position="704"/>
    </location>
</feature>
<dbReference type="AlphaFoldDB" id="A0A183IKS6"/>
<evidence type="ECO:0000256" key="3">
    <source>
        <dbReference type="ARBA" id="ARBA00017364"/>
    </source>
</evidence>
<feature type="compositionally biased region" description="Polar residues" evidence="6">
    <location>
        <begin position="640"/>
        <end position="655"/>
    </location>
</feature>
<sequence>MKREEANSCPAPSPMMTFKQFLSTQDDSISDEDAIQKYQEYKLEYKRQQLQCFFDAHKDKEWFRLKYHPEDSAKRRQEQLSAVRRRLEVFLELRQKGWLDRCDLEHTNGRNLIKLMDAVVVKLEGGTDEDLEALEKLDDFDEAAEDSVEDKASQGKEADVEVPEQPAKIKVGTSSNGSPNEEGVLSDSDASDKESVESGEYVVIVSSFSACHIVPAFAEGHESGRSKTPPELPEESSENAAESQQPSQPTQQAPETPEGKDTSSDKSEKNEKKPPMLLHKTASIFLRNLSPAITKQEVEALCKRYPGFLRVALAEPLPDRRFFRRGWVSFSRDVNIKEICWCLNNLRLRDCDLGAIVNRDLTRRIRTVNGITGHKTVAQNDLRLAARLVLLYDKKCGFWQADVKSDQADGSEDKFPMSMDFENISKNPLLSNITDYLIEEASAEEEELLGTSLSENDGESQKVVFEKDENLRKVLDMIILYLRIVHSVDYYNHGEYPNEDEMPNRCGLIHVRGPLPSGNQFEQDETGIKLLIPVQFINEFMKSFELKLQPLLHEKEKLSDEEAEKLGKKDSAKEVEAFINENCKELAKDKWLCPLSGKKFKGPEFVRKHIFNKHPEKVEEVRIEVDYFNNYIYDPKRPSLTETKQQSNAPCFPNSSHDRGYNQERGQDYYRQGFGSGGGGGGGGNYYKGSNSGSGGVGGGGSGGGYRRDFYYRRDYSSSRSYGGSRQHGDR</sequence>
<dbReference type="InterPro" id="IPR039727">
    <property type="entry name" value="SE/Ars2"/>
</dbReference>
<feature type="compositionally biased region" description="Low complexity" evidence="6">
    <location>
        <begin position="238"/>
        <end position="256"/>
    </location>
</feature>
<feature type="compositionally biased region" description="Basic and acidic residues" evidence="6">
    <location>
        <begin position="257"/>
        <end position="274"/>
    </location>
</feature>
<evidence type="ECO:0000256" key="2">
    <source>
        <dbReference type="ARBA" id="ARBA00005407"/>
    </source>
</evidence>
<gene>
    <name evidence="9" type="ORF">SBAD_LOCUS4222</name>
</gene>
<feature type="domain" description="SERRATE/Ars2 N-terminal" evidence="8">
    <location>
        <begin position="19"/>
        <end position="128"/>
    </location>
</feature>
<feature type="compositionally biased region" description="Gly residues" evidence="6">
    <location>
        <begin position="674"/>
        <end position="705"/>
    </location>
</feature>
<dbReference type="Proteomes" id="UP000270296">
    <property type="component" value="Unassembled WGS sequence"/>
</dbReference>
<dbReference type="SUPFAM" id="SSF54928">
    <property type="entry name" value="RNA-binding domain, RBD"/>
    <property type="match status" value="1"/>
</dbReference>
<feature type="region of interest" description="Disordered" evidence="6">
    <location>
        <begin position="142"/>
        <end position="193"/>
    </location>
</feature>
<dbReference type="InterPro" id="IPR012677">
    <property type="entry name" value="Nucleotide-bd_a/b_plait_sf"/>
</dbReference>
<evidence type="ECO:0000259" key="7">
    <source>
        <dbReference type="Pfam" id="PF04959"/>
    </source>
</evidence>
<dbReference type="Pfam" id="PF04959">
    <property type="entry name" value="ARS2"/>
    <property type="match status" value="1"/>
</dbReference>
<dbReference type="EMBL" id="UZAM01008196">
    <property type="protein sequence ID" value="VDP03730.1"/>
    <property type="molecule type" value="Genomic_DNA"/>
</dbReference>
<dbReference type="GO" id="GO:0031053">
    <property type="term" value="P:primary miRNA processing"/>
    <property type="evidence" value="ECO:0007669"/>
    <property type="project" value="TreeGrafter"/>
</dbReference>
<feature type="region of interest" description="Disordered" evidence="6">
    <location>
        <begin position="638"/>
        <end position="709"/>
    </location>
</feature>
<feature type="compositionally biased region" description="Basic and acidic residues" evidence="6">
    <location>
        <begin position="656"/>
        <end position="668"/>
    </location>
</feature>
<dbReference type="Pfam" id="PF12066">
    <property type="entry name" value="SERRATE_Ars2_N"/>
    <property type="match status" value="1"/>
</dbReference>
<dbReference type="PANTHER" id="PTHR13165:SF0">
    <property type="entry name" value="SERRATE RNA EFFECTOR MOLECULE HOMOLOG"/>
    <property type="match status" value="1"/>
</dbReference>
<evidence type="ECO:0000259" key="8">
    <source>
        <dbReference type="Pfam" id="PF12066"/>
    </source>
</evidence>
<keyword evidence="4" id="KW-0539">Nucleus</keyword>
<comment type="similarity">
    <text evidence="2">Belongs to the ARS2 family.</text>
</comment>
<dbReference type="OrthoDB" id="342064at2759"/>
<evidence type="ECO:0000313" key="10">
    <source>
        <dbReference type="Proteomes" id="UP000270296"/>
    </source>
</evidence>
<accession>A0A183IKS6</accession>
<dbReference type="WBParaSite" id="SBAD_0000440601-mRNA-1">
    <property type="protein sequence ID" value="SBAD_0000440601-mRNA-1"/>
    <property type="gene ID" value="SBAD_0000440601"/>
</dbReference>
<dbReference type="PANTHER" id="PTHR13165">
    <property type="entry name" value="ARSENITE-RESISTANCE PROTEIN 2"/>
    <property type="match status" value="1"/>
</dbReference>
<dbReference type="GO" id="GO:0003676">
    <property type="term" value="F:nucleic acid binding"/>
    <property type="evidence" value="ECO:0007669"/>
    <property type="project" value="InterPro"/>
</dbReference>
<evidence type="ECO:0000256" key="1">
    <source>
        <dbReference type="ARBA" id="ARBA00004123"/>
    </source>
</evidence>
<feature type="region of interest" description="Disordered" evidence="6">
    <location>
        <begin position="219"/>
        <end position="277"/>
    </location>
</feature>
<feature type="compositionally biased region" description="Basic and acidic residues" evidence="6">
    <location>
        <begin position="149"/>
        <end position="159"/>
    </location>
</feature>
<name>A0A183IKS6_9BILA</name>
<evidence type="ECO:0000256" key="5">
    <source>
        <dbReference type="ARBA" id="ARBA00030701"/>
    </source>
</evidence>
<dbReference type="InterPro" id="IPR035979">
    <property type="entry name" value="RBD_domain_sf"/>
</dbReference>
<evidence type="ECO:0000256" key="4">
    <source>
        <dbReference type="ARBA" id="ARBA00023242"/>
    </source>
</evidence>
<reference evidence="11" key="1">
    <citation type="submission" date="2016-06" db="UniProtKB">
        <authorList>
            <consortium name="WormBaseParasite"/>
        </authorList>
    </citation>
    <scope>IDENTIFICATION</scope>
</reference>
<evidence type="ECO:0000256" key="6">
    <source>
        <dbReference type="SAM" id="MobiDB-lite"/>
    </source>
</evidence>
<dbReference type="InterPro" id="IPR021933">
    <property type="entry name" value="SERRATE/Ars2_N"/>
</dbReference>
<organism evidence="11">
    <name type="scientific">Soboliphyme baturini</name>
    <dbReference type="NCBI Taxonomy" id="241478"/>
    <lineage>
        <taxon>Eukaryota</taxon>
        <taxon>Metazoa</taxon>
        <taxon>Ecdysozoa</taxon>
        <taxon>Nematoda</taxon>
        <taxon>Enoplea</taxon>
        <taxon>Dorylaimia</taxon>
        <taxon>Dioctophymatida</taxon>
        <taxon>Dioctophymatoidea</taxon>
        <taxon>Soboliphymatidae</taxon>
        <taxon>Soboliphyme</taxon>
    </lineage>
</organism>
<evidence type="ECO:0000313" key="9">
    <source>
        <dbReference type="EMBL" id="VDP03730.1"/>
    </source>
</evidence>
<comment type="subcellular location">
    <subcellularLocation>
        <location evidence="1">Nucleus</location>
    </subcellularLocation>
</comment>
<protein>
    <recommendedName>
        <fullName evidence="3">Serrate RNA effector molecule homolog</fullName>
    </recommendedName>
    <alternativeName>
        <fullName evidence="5">Arsenite-resistance protein 2 homolog</fullName>
    </alternativeName>
</protein>
<evidence type="ECO:0000313" key="11">
    <source>
        <dbReference type="WBParaSite" id="SBAD_0000440601-mRNA-1"/>
    </source>
</evidence>
<dbReference type="GO" id="GO:0016604">
    <property type="term" value="C:nuclear body"/>
    <property type="evidence" value="ECO:0007669"/>
    <property type="project" value="TreeGrafter"/>
</dbReference>
<dbReference type="Gene3D" id="3.30.70.330">
    <property type="match status" value="1"/>
</dbReference>
<keyword evidence="10" id="KW-1185">Reference proteome</keyword>
<reference evidence="9 10" key="2">
    <citation type="submission" date="2018-11" db="EMBL/GenBank/DDBJ databases">
        <authorList>
            <consortium name="Pathogen Informatics"/>
        </authorList>
    </citation>
    <scope>NUCLEOTIDE SEQUENCE [LARGE SCALE GENOMIC DNA]</scope>
</reference>
<dbReference type="InterPro" id="IPR007042">
    <property type="entry name" value="SERRATE/Ars2_C"/>
</dbReference>